<sequence>MKALVVGGGGRENAIAAALNRSGTEVYSVMKNNNPGIAKMSVEYEIIPETDIDKVAQFALKHSIDLAVIGPESPLEAGLVDVLEDEGIGCVGPTKAAARLETSKSFARTIMRRHKIPGNLDFAAFDEFSRAKAYIKETNKELVIKPIGLTGGKGVKVMGEHLKTKKEALGYIEEIFKNNIGGAGVILEEKAVGEEFTLQAFCDGRNVVPTPLVQDHKRAYDGDIGPNTGGMGSYTLEDHGMPFVRPQDYEAALDIMKKTVAAMKDEGCPYKGILYGQFMLTRDGPRVIEFNARFGDPEAMNVLSILSSSFTDICSGIASGRLNADRVSFYNKATVCKYVVPEGYGTEPKAGKEITIDEKSIENEGAMVYYAMVDKKGDKVYTTTSRSAGVVGIADTLEEAEKVCEKALTHVKGSALFVRHDIGKAELVQKRIDHMKQVRG</sequence>
<evidence type="ECO:0000256" key="6">
    <source>
        <dbReference type="ARBA" id="ARBA00022741"/>
    </source>
</evidence>
<dbReference type="InterPro" id="IPR016185">
    <property type="entry name" value="PreATP-grasp_dom_sf"/>
</dbReference>
<dbReference type="Pfam" id="PF01071">
    <property type="entry name" value="GARS_A"/>
    <property type="match status" value="1"/>
</dbReference>
<dbReference type="SUPFAM" id="SSF52440">
    <property type="entry name" value="PreATP-grasp domain"/>
    <property type="match status" value="1"/>
</dbReference>
<dbReference type="GO" id="GO:0046872">
    <property type="term" value="F:metal ion binding"/>
    <property type="evidence" value="ECO:0007669"/>
    <property type="project" value="InterPro"/>
</dbReference>
<dbReference type="Pfam" id="PF02844">
    <property type="entry name" value="GARS_N"/>
    <property type="match status" value="1"/>
</dbReference>
<dbReference type="InterPro" id="IPR000115">
    <property type="entry name" value="PRibGlycinamide_synth"/>
</dbReference>
<evidence type="ECO:0000256" key="3">
    <source>
        <dbReference type="ARBA" id="ARBA00005174"/>
    </source>
</evidence>
<dbReference type="AlphaFoldDB" id="A0A8J8PF10"/>
<dbReference type="SUPFAM" id="SSF51246">
    <property type="entry name" value="Rudiment single hybrid motif"/>
    <property type="match status" value="1"/>
</dbReference>
<organism evidence="15 16">
    <name type="scientific">Candidatus Methanomassiliicoccus intestinalis</name>
    <dbReference type="NCBI Taxonomy" id="1406512"/>
    <lineage>
        <taxon>Archaea</taxon>
        <taxon>Methanobacteriati</taxon>
        <taxon>Thermoplasmatota</taxon>
        <taxon>Thermoplasmata</taxon>
        <taxon>Methanomassiliicoccales</taxon>
        <taxon>Methanomassiliicoccaceae</taxon>
        <taxon>Methanomassiliicoccus</taxon>
    </lineage>
</organism>
<dbReference type="SMART" id="SM01210">
    <property type="entry name" value="GARS_C"/>
    <property type="match status" value="1"/>
</dbReference>
<evidence type="ECO:0000256" key="13">
    <source>
        <dbReference type="PROSITE-ProRule" id="PRU00409"/>
    </source>
</evidence>
<dbReference type="OMA" id="KATVCKY"/>
<evidence type="ECO:0000256" key="2">
    <source>
        <dbReference type="ARBA" id="ARBA00001946"/>
    </source>
</evidence>
<dbReference type="InterPro" id="IPR011761">
    <property type="entry name" value="ATP-grasp"/>
</dbReference>
<protein>
    <recommendedName>
        <fullName evidence="4 12">Phosphoribosylamine--glycine ligase</fullName>
        <ecNumber evidence="4 12">6.3.4.13</ecNumber>
    </recommendedName>
    <alternativeName>
        <fullName evidence="12">GARS</fullName>
    </alternativeName>
    <alternativeName>
        <fullName evidence="10 12">Glycinamide ribonucleotide synthetase</fullName>
    </alternativeName>
    <alternativeName>
        <fullName evidence="11 12">Phosphoribosylglycinamide synthetase</fullName>
    </alternativeName>
</protein>
<comment type="cofactor">
    <cofactor evidence="2">
        <name>Mg(2+)</name>
        <dbReference type="ChEBI" id="CHEBI:18420"/>
    </cofactor>
</comment>
<comment type="pathway">
    <text evidence="3 12">Purine metabolism; IMP biosynthesis via de novo pathway; N(1)-(5-phospho-D-ribosyl)glycinamide from 5-phospho-alpha-D-ribose 1-diphosphate: step 2/2.</text>
</comment>
<dbReference type="Gene3D" id="3.30.1490.20">
    <property type="entry name" value="ATP-grasp fold, A domain"/>
    <property type="match status" value="1"/>
</dbReference>
<dbReference type="EMBL" id="LVVT01000002">
    <property type="protein sequence ID" value="TQS84334.1"/>
    <property type="molecule type" value="Genomic_DNA"/>
</dbReference>
<comment type="caution">
    <text evidence="15">The sequence shown here is derived from an EMBL/GenBank/DDBJ whole genome shotgun (WGS) entry which is preliminary data.</text>
</comment>
<dbReference type="Gene3D" id="3.30.470.20">
    <property type="entry name" value="ATP-grasp fold, B domain"/>
    <property type="match status" value="1"/>
</dbReference>
<accession>A0A8J8PF10</accession>
<evidence type="ECO:0000256" key="12">
    <source>
        <dbReference type="HAMAP-Rule" id="MF_00138"/>
    </source>
</evidence>
<dbReference type="GO" id="GO:0009113">
    <property type="term" value="P:purine nucleobase biosynthetic process"/>
    <property type="evidence" value="ECO:0007669"/>
    <property type="project" value="InterPro"/>
</dbReference>
<dbReference type="PROSITE" id="PS50975">
    <property type="entry name" value="ATP_GRASP"/>
    <property type="match status" value="1"/>
</dbReference>
<dbReference type="Pfam" id="PF02843">
    <property type="entry name" value="GARS_C"/>
    <property type="match status" value="1"/>
</dbReference>
<dbReference type="SUPFAM" id="SSF56059">
    <property type="entry name" value="Glutathione synthetase ATP-binding domain-like"/>
    <property type="match status" value="1"/>
</dbReference>
<dbReference type="GO" id="GO:0006189">
    <property type="term" value="P:'de novo' IMP biosynthetic process"/>
    <property type="evidence" value="ECO:0007669"/>
    <property type="project" value="UniProtKB-UniRule"/>
</dbReference>
<gene>
    <name evidence="12" type="primary">purD</name>
    <name evidence="15" type="ORF">A3207_05700</name>
</gene>
<evidence type="ECO:0000256" key="8">
    <source>
        <dbReference type="ARBA" id="ARBA00022840"/>
    </source>
</evidence>
<dbReference type="GO" id="GO:0005524">
    <property type="term" value="F:ATP binding"/>
    <property type="evidence" value="ECO:0007669"/>
    <property type="project" value="UniProtKB-UniRule"/>
</dbReference>
<comment type="catalytic activity">
    <reaction evidence="12">
        <text>5-phospho-beta-D-ribosylamine + glycine + ATP = N(1)-(5-phospho-beta-D-ribosyl)glycinamide + ADP + phosphate + H(+)</text>
        <dbReference type="Rhea" id="RHEA:17453"/>
        <dbReference type="ChEBI" id="CHEBI:15378"/>
        <dbReference type="ChEBI" id="CHEBI:30616"/>
        <dbReference type="ChEBI" id="CHEBI:43474"/>
        <dbReference type="ChEBI" id="CHEBI:57305"/>
        <dbReference type="ChEBI" id="CHEBI:58681"/>
        <dbReference type="ChEBI" id="CHEBI:143788"/>
        <dbReference type="ChEBI" id="CHEBI:456216"/>
        <dbReference type="EC" id="6.3.4.13"/>
    </reaction>
</comment>
<dbReference type="InterPro" id="IPR020559">
    <property type="entry name" value="PRibGlycinamide_synth_CS"/>
</dbReference>
<evidence type="ECO:0000256" key="11">
    <source>
        <dbReference type="ARBA" id="ARBA00042864"/>
    </source>
</evidence>
<dbReference type="InterPro" id="IPR011054">
    <property type="entry name" value="Rudment_hybrid_motif"/>
</dbReference>
<evidence type="ECO:0000259" key="14">
    <source>
        <dbReference type="PROSITE" id="PS50975"/>
    </source>
</evidence>
<evidence type="ECO:0000256" key="4">
    <source>
        <dbReference type="ARBA" id="ARBA00013255"/>
    </source>
</evidence>
<evidence type="ECO:0000256" key="1">
    <source>
        <dbReference type="ARBA" id="ARBA00001936"/>
    </source>
</evidence>
<name>A0A8J8PF10_9ARCH</name>
<keyword evidence="7 12" id="KW-0658">Purine biosynthesis</keyword>
<comment type="similarity">
    <text evidence="9 12">Belongs to the GARS family.</text>
</comment>
<dbReference type="NCBIfam" id="TIGR00877">
    <property type="entry name" value="purD"/>
    <property type="match status" value="1"/>
</dbReference>
<dbReference type="HAMAP" id="MF_00138">
    <property type="entry name" value="GARS"/>
    <property type="match status" value="1"/>
</dbReference>
<dbReference type="InterPro" id="IPR020560">
    <property type="entry name" value="PRibGlycinamide_synth_C-dom"/>
</dbReference>
<keyword evidence="8 13" id="KW-0067">ATP-binding</keyword>
<dbReference type="Gene3D" id="3.90.600.10">
    <property type="entry name" value="Phosphoribosylglycinamide synthetase, C-terminal domain"/>
    <property type="match status" value="1"/>
</dbReference>
<dbReference type="InterPro" id="IPR020562">
    <property type="entry name" value="PRibGlycinamide_synth_N"/>
</dbReference>
<evidence type="ECO:0000256" key="5">
    <source>
        <dbReference type="ARBA" id="ARBA00022598"/>
    </source>
</evidence>
<dbReference type="PANTHER" id="PTHR43472:SF1">
    <property type="entry name" value="PHOSPHORIBOSYLAMINE--GLYCINE LIGASE, CHLOROPLASTIC"/>
    <property type="match status" value="1"/>
</dbReference>
<dbReference type="SMART" id="SM01209">
    <property type="entry name" value="GARS_A"/>
    <property type="match status" value="1"/>
</dbReference>
<dbReference type="InterPro" id="IPR037123">
    <property type="entry name" value="PRibGlycinamide_synth_C_sf"/>
</dbReference>
<feature type="domain" description="ATP-grasp" evidence="14">
    <location>
        <begin position="108"/>
        <end position="319"/>
    </location>
</feature>
<dbReference type="Proteomes" id="UP000752814">
    <property type="component" value="Unassembled WGS sequence"/>
</dbReference>
<comment type="cofactor">
    <cofactor evidence="1">
        <name>Mn(2+)</name>
        <dbReference type="ChEBI" id="CHEBI:29035"/>
    </cofactor>
</comment>
<keyword evidence="6 13" id="KW-0547">Nucleotide-binding</keyword>
<dbReference type="EC" id="6.3.4.13" evidence="4 12"/>
<dbReference type="GeneID" id="41324292"/>
<evidence type="ECO:0000256" key="7">
    <source>
        <dbReference type="ARBA" id="ARBA00022755"/>
    </source>
</evidence>
<dbReference type="PANTHER" id="PTHR43472">
    <property type="entry name" value="PHOSPHORIBOSYLAMINE--GLYCINE LIGASE"/>
    <property type="match status" value="1"/>
</dbReference>
<dbReference type="PROSITE" id="PS00184">
    <property type="entry name" value="GARS"/>
    <property type="match status" value="1"/>
</dbReference>
<evidence type="ECO:0000256" key="9">
    <source>
        <dbReference type="ARBA" id="ARBA00038345"/>
    </source>
</evidence>
<dbReference type="InterPro" id="IPR020561">
    <property type="entry name" value="PRibGlycinamid_synth_ATP-grasp"/>
</dbReference>
<dbReference type="Gene3D" id="3.40.50.20">
    <property type="match status" value="1"/>
</dbReference>
<keyword evidence="5 12" id="KW-0436">Ligase</keyword>
<evidence type="ECO:0000313" key="15">
    <source>
        <dbReference type="EMBL" id="TQS84334.1"/>
    </source>
</evidence>
<evidence type="ECO:0000256" key="10">
    <source>
        <dbReference type="ARBA" id="ARBA00042242"/>
    </source>
</evidence>
<reference evidence="15" key="1">
    <citation type="submission" date="2016-03" db="EMBL/GenBank/DDBJ databases">
        <authorList>
            <person name="Borrel G."/>
            <person name="Mccann A."/>
            <person name="O'Toole P.W."/>
        </authorList>
    </citation>
    <scope>NUCLEOTIDE SEQUENCE</scope>
    <source>
        <strain evidence="15">183</strain>
    </source>
</reference>
<dbReference type="GO" id="GO:0004637">
    <property type="term" value="F:phosphoribosylamine-glycine ligase activity"/>
    <property type="evidence" value="ECO:0007669"/>
    <property type="project" value="UniProtKB-UniRule"/>
</dbReference>
<dbReference type="InterPro" id="IPR013815">
    <property type="entry name" value="ATP_grasp_subdomain_1"/>
</dbReference>
<dbReference type="UniPathway" id="UPA00074">
    <property type="reaction ID" value="UER00125"/>
</dbReference>
<dbReference type="RefSeq" id="WP_020449746.1">
    <property type="nucleotide sequence ID" value="NZ_CAYAYA010000019.1"/>
</dbReference>
<proteinExistence type="inferred from homology"/>
<evidence type="ECO:0000313" key="16">
    <source>
        <dbReference type="Proteomes" id="UP000752814"/>
    </source>
</evidence>